<dbReference type="GO" id="GO:0005737">
    <property type="term" value="C:cytoplasm"/>
    <property type="evidence" value="ECO:0007669"/>
    <property type="project" value="UniProtKB-ARBA"/>
</dbReference>
<dbReference type="Pfam" id="PF01193">
    <property type="entry name" value="RNA_pol_L"/>
    <property type="match status" value="1"/>
</dbReference>
<dbReference type="Gene3D" id="3.30.1360.10">
    <property type="entry name" value="RNA polymerase, RBP11-like subunit"/>
    <property type="match status" value="1"/>
</dbReference>
<gene>
    <name evidence="12" type="ORF">A2318_04050</name>
</gene>
<dbReference type="AlphaFoldDB" id="A0A1F7W9H5"/>
<keyword evidence="4 12" id="KW-0240">DNA-directed RNA polymerase</keyword>
<evidence type="ECO:0000259" key="11">
    <source>
        <dbReference type="SMART" id="SM00662"/>
    </source>
</evidence>
<dbReference type="SUPFAM" id="SSF55257">
    <property type="entry name" value="RBP11-like subunits of RNA polymerase"/>
    <property type="match status" value="1"/>
</dbReference>
<organism evidence="12 13">
    <name type="scientific">Candidatus Uhrbacteria bacterium RIFOXYB2_FULL_45_11</name>
    <dbReference type="NCBI Taxonomy" id="1802421"/>
    <lineage>
        <taxon>Bacteria</taxon>
        <taxon>Candidatus Uhriibacteriota</taxon>
    </lineage>
</organism>
<dbReference type="InterPro" id="IPR011262">
    <property type="entry name" value="DNA-dir_RNA_pol_insert"/>
</dbReference>
<dbReference type="InterPro" id="IPR011773">
    <property type="entry name" value="DNA-dir_RpoA"/>
</dbReference>
<dbReference type="GO" id="GO:0000428">
    <property type="term" value="C:DNA-directed RNA polymerase complex"/>
    <property type="evidence" value="ECO:0007669"/>
    <property type="project" value="UniProtKB-KW"/>
</dbReference>
<evidence type="ECO:0000256" key="7">
    <source>
        <dbReference type="ARBA" id="ARBA00023163"/>
    </source>
</evidence>
<evidence type="ECO:0000313" key="13">
    <source>
        <dbReference type="Proteomes" id="UP000177331"/>
    </source>
</evidence>
<comment type="caution">
    <text evidence="12">The sequence shown here is derived from an EMBL/GenBank/DDBJ whole genome shotgun (WGS) entry which is preliminary data.</text>
</comment>
<dbReference type="InterPro" id="IPR036603">
    <property type="entry name" value="RBP11-like"/>
</dbReference>
<dbReference type="GO" id="GO:0003677">
    <property type="term" value="F:DNA binding"/>
    <property type="evidence" value="ECO:0007669"/>
    <property type="project" value="InterPro"/>
</dbReference>
<sequence length="239" mass="25898">MENILLPSKISFEKGERPNEGVLVVEPCFYGYGTTLGNALRRVLLSSLPGAAVTAVKMKGVTHEFQAIENVKEDALEVILNLKTLRLKVFSDEPVVLKLSVSGLKTITAGDITPNADVEIMNPDLVIAHLTDAKASFEMELTVRKGRGYSTTEERAGEIHDLGTIAIDALFSPVRNVGYQVVNTRVGDITNFDKLIMNIETDGTITPEAAVEQSAKTLIDYFSILLNTPTEVASDSDAS</sequence>
<dbReference type="STRING" id="1802421.A2318_04050"/>
<keyword evidence="7" id="KW-0804">Transcription</keyword>
<dbReference type="EC" id="2.7.7.6" evidence="2"/>
<dbReference type="InterPro" id="IPR011263">
    <property type="entry name" value="DNA-dir_RNA_pol_RpoA/D/Rpb3"/>
</dbReference>
<accession>A0A1F7W9H5</accession>
<dbReference type="InterPro" id="IPR036643">
    <property type="entry name" value="RNApol_insert_sf"/>
</dbReference>
<dbReference type="SMART" id="SM00662">
    <property type="entry name" value="RPOLD"/>
    <property type="match status" value="1"/>
</dbReference>
<dbReference type="FunFam" id="2.170.120.12:FF:000001">
    <property type="entry name" value="DNA-directed RNA polymerase subunit alpha"/>
    <property type="match status" value="1"/>
</dbReference>
<evidence type="ECO:0000256" key="3">
    <source>
        <dbReference type="ARBA" id="ARBA00015972"/>
    </source>
</evidence>
<protein>
    <recommendedName>
        <fullName evidence="3">DNA-directed RNA polymerase subunit alpha</fullName>
        <ecNumber evidence="2">2.7.7.6</ecNumber>
    </recommendedName>
    <alternativeName>
        <fullName evidence="9">RNA polymerase subunit alpha</fullName>
    </alternativeName>
    <alternativeName>
        <fullName evidence="8">Transcriptase subunit alpha</fullName>
    </alternativeName>
</protein>
<evidence type="ECO:0000256" key="6">
    <source>
        <dbReference type="ARBA" id="ARBA00022695"/>
    </source>
</evidence>
<dbReference type="GO" id="GO:0046983">
    <property type="term" value="F:protein dimerization activity"/>
    <property type="evidence" value="ECO:0007669"/>
    <property type="project" value="InterPro"/>
</dbReference>
<name>A0A1F7W9H5_9BACT</name>
<reference evidence="12 13" key="1">
    <citation type="journal article" date="2016" name="Nat. Commun.">
        <title>Thousands of microbial genomes shed light on interconnected biogeochemical processes in an aquifer system.</title>
        <authorList>
            <person name="Anantharaman K."/>
            <person name="Brown C.T."/>
            <person name="Hug L.A."/>
            <person name="Sharon I."/>
            <person name="Castelle C.J."/>
            <person name="Probst A.J."/>
            <person name="Thomas B.C."/>
            <person name="Singh A."/>
            <person name="Wilkins M.J."/>
            <person name="Karaoz U."/>
            <person name="Brodie E.L."/>
            <person name="Williams K.H."/>
            <person name="Hubbard S.S."/>
            <person name="Banfield J.F."/>
        </authorList>
    </citation>
    <scope>NUCLEOTIDE SEQUENCE [LARGE SCALE GENOMIC DNA]</scope>
</reference>
<evidence type="ECO:0000256" key="9">
    <source>
        <dbReference type="ARBA" id="ARBA00033070"/>
    </source>
</evidence>
<dbReference type="Pfam" id="PF01000">
    <property type="entry name" value="RNA_pol_A_bac"/>
    <property type="match status" value="1"/>
</dbReference>
<dbReference type="Proteomes" id="UP000177331">
    <property type="component" value="Unassembled WGS sequence"/>
</dbReference>
<feature type="domain" description="DNA-directed RNA polymerase RpoA/D/Rpb3-type" evidence="11">
    <location>
        <begin position="20"/>
        <end position="228"/>
    </location>
</feature>
<evidence type="ECO:0000256" key="8">
    <source>
        <dbReference type="ARBA" id="ARBA00032524"/>
    </source>
</evidence>
<proteinExistence type="inferred from homology"/>
<comment type="catalytic activity">
    <reaction evidence="10">
        <text>RNA(n) + a ribonucleoside 5'-triphosphate = RNA(n+1) + diphosphate</text>
        <dbReference type="Rhea" id="RHEA:21248"/>
        <dbReference type="Rhea" id="RHEA-COMP:14527"/>
        <dbReference type="Rhea" id="RHEA-COMP:17342"/>
        <dbReference type="ChEBI" id="CHEBI:33019"/>
        <dbReference type="ChEBI" id="CHEBI:61557"/>
        <dbReference type="ChEBI" id="CHEBI:140395"/>
        <dbReference type="EC" id="2.7.7.6"/>
    </reaction>
</comment>
<dbReference type="SUPFAM" id="SSF56553">
    <property type="entry name" value="Insert subdomain of RNA polymerase alpha subunit"/>
    <property type="match status" value="1"/>
</dbReference>
<dbReference type="NCBIfam" id="TIGR02027">
    <property type="entry name" value="rpoA"/>
    <property type="match status" value="1"/>
</dbReference>
<keyword evidence="6" id="KW-0548">Nucleotidyltransferase</keyword>
<evidence type="ECO:0000313" key="12">
    <source>
        <dbReference type="EMBL" id="OGL98734.1"/>
    </source>
</evidence>
<comment type="similarity">
    <text evidence="1">Belongs to the RNA polymerase alpha chain family.</text>
</comment>
<dbReference type="CDD" id="cd06928">
    <property type="entry name" value="RNAP_alpha_NTD"/>
    <property type="match status" value="1"/>
</dbReference>
<evidence type="ECO:0000256" key="4">
    <source>
        <dbReference type="ARBA" id="ARBA00022478"/>
    </source>
</evidence>
<evidence type="ECO:0000256" key="2">
    <source>
        <dbReference type="ARBA" id="ARBA00012418"/>
    </source>
</evidence>
<keyword evidence="5" id="KW-0808">Transferase</keyword>
<evidence type="ECO:0000256" key="1">
    <source>
        <dbReference type="ARBA" id="ARBA00007123"/>
    </source>
</evidence>
<dbReference type="GO" id="GO:0006351">
    <property type="term" value="P:DNA-templated transcription"/>
    <property type="evidence" value="ECO:0007669"/>
    <property type="project" value="InterPro"/>
</dbReference>
<evidence type="ECO:0000256" key="5">
    <source>
        <dbReference type="ARBA" id="ARBA00022679"/>
    </source>
</evidence>
<evidence type="ECO:0000256" key="10">
    <source>
        <dbReference type="ARBA" id="ARBA00048552"/>
    </source>
</evidence>
<dbReference type="Gene3D" id="2.170.120.12">
    <property type="entry name" value="DNA-directed RNA polymerase, insert domain"/>
    <property type="match status" value="1"/>
</dbReference>
<dbReference type="GO" id="GO:0003899">
    <property type="term" value="F:DNA-directed RNA polymerase activity"/>
    <property type="evidence" value="ECO:0007669"/>
    <property type="project" value="UniProtKB-EC"/>
</dbReference>
<dbReference type="EMBL" id="MGFD01000017">
    <property type="protein sequence ID" value="OGL98734.1"/>
    <property type="molecule type" value="Genomic_DNA"/>
</dbReference>